<evidence type="ECO:0000313" key="2">
    <source>
        <dbReference type="Proteomes" id="UP001215280"/>
    </source>
</evidence>
<proteinExistence type="predicted"/>
<evidence type="ECO:0000313" key="1">
    <source>
        <dbReference type="EMBL" id="KAJ7734497.1"/>
    </source>
</evidence>
<keyword evidence="2" id="KW-1185">Reference proteome</keyword>
<comment type="caution">
    <text evidence="1">The sequence shown here is derived from an EMBL/GenBank/DDBJ whole genome shotgun (WGS) entry which is preliminary data.</text>
</comment>
<sequence length="50" mass="5550">MPRSLPPVCTTNDIDCRAMQEEAVRCTTNNIDCCAVQEEVARCTTNDIDC</sequence>
<dbReference type="EMBL" id="JARJLG010000161">
    <property type="protein sequence ID" value="KAJ7734497.1"/>
    <property type="molecule type" value="Genomic_DNA"/>
</dbReference>
<reference evidence="1" key="1">
    <citation type="submission" date="2023-03" db="EMBL/GenBank/DDBJ databases">
        <title>Massive genome expansion in bonnet fungi (Mycena s.s.) driven by repeated elements and novel gene families across ecological guilds.</title>
        <authorList>
            <consortium name="Lawrence Berkeley National Laboratory"/>
            <person name="Harder C.B."/>
            <person name="Miyauchi S."/>
            <person name="Viragh M."/>
            <person name="Kuo A."/>
            <person name="Thoen E."/>
            <person name="Andreopoulos B."/>
            <person name="Lu D."/>
            <person name="Skrede I."/>
            <person name="Drula E."/>
            <person name="Henrissat B."/>
            <person name="Morin E."/>
            <person name="Kohler A."/>
            <person name="Barry K."/>
            <person name="LaButti K."/>
            <person name="Morin E."/>
            <person name="Salamov A."/>
            <person name="Lipzen A."/>
            <person name="Mereny Z."/>
            <person name="Hegedus B."/>
            <person name="Baldrian P."/>
            <person name="Stursova M."/>
            <person name="Weitz H."/>
            <person name="Taylor A."/>
            <person name="Grigoriev I.V."/>
            <person name="Nagy L.G."/>
            <person name="Martin F."/>
            <person name="Kauserud H."/>
        </authorList>
    </citation>
    <scope>NUCLEOTIDE SEQUENCE</scope>
    <source>
        <strain evidence="1">CBHHK188m</strain>
    </source>
</reference>
<dbReference type="AlphaFoldDB" id="A0AAD7I3Y1"/>
<organism evidence="1 2">
    <name type="scientific">Mycena maculata</name>
    <dbReference type="NCBI Taxonomy" id="230809"/>
    <lineage>
        <taxon>Eukaryota</taxon>
        <taxon>Fungi</taxon>
        <taxon>Dikarya</taxon>
        <taxon>Basidiomycota</taxon>
        <taxon>Agaricomycotina</taxon>
        <taxon>Agaricomycetes</taxon>
        <taxon>Agaricomycetidae</taxon>
        <taxon>Agaricales</taxon>
        <taxon>Marasmiineae</taxon>
        <taxon>Mycenaceae</taxon>
        <taxon>Mycena</taxon>
    </lineage>
</organism>
<gene>
    <name evidence="1" type="ORF">DFH07DRAFT_967611</name>
</gene>
<protein>
    <submittedName>
        <fullName evidence="1">Uncharacterized protein</fullName>
    </submittedName>
</protein>
<dbReference type="Proteomes" id="UP001215280">
    <property type="component" value="Unassembled WGS sequence"/>
</dbReference>
<accession>A0AAD7I3Y1</accession>
<name>A0AAD7I3Y1_9AGAR</name>